<feature type="transmembrane region" description="Helical" evidence="1">
    <location>
        <begin position="252"/>
        <end position="272"/>
    </location>
</feature>
<accession>A0A1I4PRC2</accession>
<dbReference type="EMBL" id="FOUO01000002">
    <property type="protein sequence ID" value="SFM30269.1"/>
    <property type="molecule type" value="Genomic_DNA"/>
</dbReference>
<evidence type="ECO:0000313" key="2">
    <source>
        <dbReference type="EMBL" id="SFM30269.1"/>
    </source>
</evidence>
<dbReference type="OrthoDB" id="9156251at2"/>
<name>A0A1I4PRC2_ECTMO</name>
<feature type="transmembrane region" description="Helical" evidence="1">
    <location>
        <begin position="287"/>
        <end position="308"/>
    </location>
</feature>
<dbReference type="Proteomes" id="UP000199556">
    <property type="component" value="Unassembled WGS sequence"/>
</dbReference>
<keyword evidence="1" id="KW-1133">Transmembrane helix</keyword>
<feature type="transmembrane region" description="Helical" evidence="1">
    <location>
        <begin position="329"/>
        <end position="355"/>
    </location>
</feature>
<gene>
    <name evidence="2" type="ORF">SAMN05421721_102166</name>
</gene>
<keyword evidence="3" id="KW-1185">Reference proteome</keyword>
<feature type="transmembrane region" description="Helical" evidence="1">
    <location>
        <begin position="208"/>
        <end position="231"/>
    </location>
</feature>
<evidence type="ECO:0008006" key="4">
    <source>
        <dbReference type="Google" id="ProtNLM"/>
    </source>
</evidence>
<organism evidence="2 3">
    <name type="scientific">Ectothiorhodospira mobilis</name>
    <dbReference type="NCBI Taxonomy" id="195064"/>
    <lineage>
        <taxon>Bacteria</taxon>
        <taxon>Pseudomonadati</taxon>
        <taxon>Pseudomonadota</taxon>
        <taxon>Gammaproteobacteria</taxon>
        <taxon>Chromatiales</taxon>
        <taxon>Ectothiorhodospiraceae</taxon>
        <taxon>Ectothiorhodospira</taxon>
    </lineage>
</organism>
<feature type="transmembrane region" description="Helical" evidence="1">
    <location>
        <begin position="141"/>
        <end position="161"/>
    </location>
</feature>
<dbReference type="AlphaFoldDB" id="A0A1I4PRC2"/>
<protein>
    <recommendedName>
        <fullName evidence="4">Voltage-dependent anion channel</fullName>
    </recommendedName>
</protein>
<dbReference type="NCBIfam" id="NF047644">
    <property type="entry name" value="TsoY_fam"/>
    <property type="match status" value="1"/>
</dbReference>
<feature type="transmembrane region" description="Helical" evidence="1">
    <location>
        <begin position="62"/>
        <end position="83"/>
    </location>
</feature>
<feature type="transmembrane region" description="Helical" evidence="1">
    <location>
        <begin position="108"/>
        <end position="135"/>
    </location>
</feature>
<evidence type="ECO:0000313" key="3">
    <source>
        <dbReference type="Proteomes" id="UP000199556"/>
    </source>
</evidence>
<dbReference type="InterPro" id="IPR059133">
    <property type="entry name" value="TsoY-like"/>
</dbReference>
<feature type="transmembrane region" description="Helical" evidence="1">
    <location>
        <begin position="12"/>
        <end position="34"/>
    </location>
</feature>
<evidence type="ECO:0000256" key="1">
    <source>
        <dbReference type="SAM" id="Phobius"/>
    </source>
</evidence>
<sequence>MLRRNLGESYNPLFFLAPLGAGGLAVSFFLYPMFLVDHQGVPLVTFEHIWPILTGPVSLGSALLGLALLLVLFFAVLHFRLLVWNLREYRLFRCTPAFERLRNSNDEIALMAIPLTLAMTINILFVLGALFVPGLWTVVEWLFPMALVGFAAVGVYALKILTTYFARTLAQGNVDFSTNNSLSPMIAIFALAMIAVGFAAPAMMSQTLVTMMMGMLLSLFFFTSAALLAVIKLVHGFQAMMIKGIREAASPSLWIVIPILTLMGITWVRLSYGMHHTLGQPMDHTDILVFGAGIVSAQILFGLIGYAVMQRLGYFRDYVRGPKGDAGTFTLICPGVAFFVFGLFFIHLGLIASGVVQAGSWVHYTLMAPFVLVQAKTVLVMLHLKRHVLHEPAASTATATR</sequence>
<reference evidence="2 3" key="1">
    <citation type="submission" date="2016-10" db="EMBL/GenBank/DDBJ databases">
        <authorList>
            <person name="de Groot N.N."/>
        </authorList>
    </citation>
    <scope>NUCLEOTIDE SEQUENCE [LARGE SCALE GENOMIC DNA]</scope>
    <source>
        <strain evidence="2 3">DSM 4180</strain>
    </source>
</reference>
<dbReference type="STRING" id="195064.SAMN05421721_102166"/>
<feature type="transmembrane region" description="Helical" evidence="1">
    <location>
        <begin position="361"/>
        <end position="382"/>
    </location>
</feature>
<keyword evidence="1" id="KW-0812">Transmembrane</keyword>
<feature type="transmembrane region" description="Helical" evidence="1">
    <location>
        <begin position="182"/>
        <end position="202"/>
    </location>
</feature>
<keyword evidence="1" id="KW-0472">Membrane</keyword>
<dbReference type="RefSeq" id="WP_090483572.1">
    <property type="nucleotide sequence ID" value="NZ_FOUO01000002.1"/>
</dbReference>
<proteinExistence type="predicted"/>